<protein>
    <submittedName>
        <fullName evidence="1">DUF2071 domain-containing protein</fullName>
    </submittedName>
</protein>
<dbReference type="EMBL" id="BAABHO010000008">
    <property type="protein sequence ID" value="GAA4781594.1"/>
    <property type="molecule type" value="Genomic_DNA"/>
</dbReference>
<organism evidence="1 2">
    <name type="scientific">Actinomycetospora chlora</name>
    <dbReference type="NCBI Taxonomy" id="663608"/>
    <lineage>
        <taxon>Bacteria</taxon>
        <taxon>Bacillati</taxon>
        <taxon>Actinomycetota</taxon>
        <taxon>Actinomycetes</taxon>
        <taxon>Pseudonocardiales</taxon>
        <taxon>Pseudonocardiaceae</taxon>
        <taxon>Actinomycetospora</taxon>
    </lineage>
</organism>
<dbReference type="InterPro" id="IPR018644">
    <property type="entry name" value="DUF2071"/>
</dbReference>
<dbReference type="SUPFAM" id="SSF160104">
    <property type="entry name" value="Acetoacetate decarboxylase-like"/>
    <property type="match status" value="1"/>
</dbReference>
<comment type="caution">
    <text evidence="1">The sequence shown here is derived from an EMBL/GenBank/DDBJ whole genome shotgun (WGS) entry which is preliminary data.</text>
</comment>
<dbReference type="RefSeq" id="WP_345412205.1">
    <property type="nucleotide sequence ID" value="NZ_BAABHO010000008.1"/>
</dbReference>
<evidence type="ECO:0000313" key="1">
    <source>
        <dbReference type="EMBL" id="GAA4781594.1"/>
    </source>
</evidence>
<dbReference type="Pfam" id="PF09844">
    <property type="entry name" value="DUF2071"/>
    <property type="match status" value="1"/>
</dbReference>
<keyword evidence="2" id="KW-1185">Reference proteome</keyword>
<dbReference type="InterPro" id="IPR023375">
    <property type="entry name" value="ADC_dom_sf"/>
</dbReference>
<proteinExistence type="predicted"/>
<dbReference type="Proteomes" id="UP001500928">
    <property type="component" value="Unassembled WGS sequence"/>
</dbReference>
<dbReference type="Gene3D" id="2.40.400.10">
    <property type="entry name" value="Acetoacetate decarboxylase-like"/>
    <property type="match status" value="1"/>
</dbReference>
<reference evidence="2" key="1">
    <citation type="journal article" date="2019" name="Int. J. Syst. Evol. Microbiol.">
        <title>The Global Catalogue of Microorganisms (GCM) 10K type strain sequencing project: providing services to taxonomists for standard genome sequencing and annotation.</title>
        <authorList>
            <consortium name="The Broad Institute Genomics Platform"/>
            <consortium name="The Broad Institute Genome Sequencing Center for Infectious Disease"/>
            <person name="Wu L."/>
            <person name="Ma J."/>
        </authorList>
    </citation>
    <scope>NUCLEOTIDE SEQUENCE [LARGE SCALE GENOMIC DNA]</scope>
    <source>
        <strain evidence="2">JCM 17979</strain>
    </source>
</reference>
<accession>A0ABP9AHT0</accession>
<dbReference type="PANTHER" id="PTHR39186">
    <property type="entry name" value="DUF2071 FAMILY PROTEIN"/>
    <property type="match status" value="1"/>
</dbReference>
<name>A0ABP9AHT0_9PSEU</name>
<sequence length="249" mass="27762">MTDPVTEPVTREAPGYRGPTMMTQRWADVAFLHWAVEPGLVAPMLPPGVRPDVRDGVTWVGLVPFRMVGAGVLRGPSIPWLGTFPETNVRLYTVDRRGVRGIVFRSLDATRLAVVAGAQAAFGLPYRWASMSITDSGAERTYATWRPHPGWVRVRVGEPMASGPLEEFLTARWGLHERHLGVDWYVPNVHEPWPLHHAELLELDDTLLAAAGFPDLATRPPDHVAASPGVSVRFGFPRPWRPPLRRRRP</sequence>
<gene>
    <name evidence="1" type="ORF">GCM10023200_13680</name>
</gene>
<dbReference type="PANTHER" id="PTHR39186:SF1">
    <property type="entry name" value="DUF2071 DOMAIN-CONTAINING PROTEIN"/>
    <property type="match status" value="1"/>
</dbReference>
<evidence type="ECO:0000313" key="2">
    <source>
        <dbReference type="Proteomes" id="UP001500928"/>
    </source>
</evidence>